<evidence type="ECO:0000256" key="1">
    <source>
        <dbReference type="PROSITE-ProRule" id="PRU00023"/>
    </source>
</evidence>
<dbReference type="Gene3D" id="1.25.40.20">
    <property type="entry name" value="Ankyrin repeat-containing domain"/>
    <property type="match status" value="3"/>
</dbReference>
<evidence type="ECO:0000313" key="3">
    <source>
        <dbReference type="Proteomes" id="UP000678393"/>
    </source>
</evidence>
<feature type="non-terminal residue" evidence="2">
    <location>
        <position position="658"/>
    </location>
</feature>
<dbReference type="Pfam" id="PF12796">
    <property type="entry name" value="Ank_2"/>
    <property type="match status" value="2"/>
</dbReference>
<sequence>FCMFSPHTCFRFLRRKQDLDTGEIVLTEASISTLAGRLDAYITENKICKFESDILSWDPETRQAVLFRLRFVTLLLEECSVNLEQTGVFSTAGDETILQVTPLWYAAASCNLDIVRLLTSQGANVNATASSGCSVVRAACCSSSFPVVAFLIAHGANIFTKDTHGGNCLMSAIASLETMKLLIHRGLELNDVDIHGNTALHYAAEAGKLDTVRLLVEMGANPKTVNKDRCRPVHTAAKYGKRDVVDYFIKIATPSLEELVDIFLVLGSVCIIMDNDYFNWYLYWHKAFELRRLSNQAPRIQFRTSVLTDFLEMQDISGNEFSRNFYHHEALCMQALLVYERIRGPADDNFINLMIYSGGISADNKNFLQAVNLWKTAYKIQLEKRTNACFEHNCSEMLSNTIINCLRLLLKIFHSINEETNSSSENSQCCQQPQYISENVIRDLFPVTCQHISQTNDILRKNENESRQFRLSFGVLVKTILALFYGYLNIFPAAARNSEIGTHLQKLIRLNLRGLLQPYDTSCKKSTPKKCNKYTMCEILLLLGADPLATDCEGNTVLHRAVHSYKQGLILDFDFFRMLLRLGVHADQVNNRLEKALDLLQPGDDLRHVIQETELKCLAARKIITYNISYMGEVPKSLYSFIELHACKCRIGVNKRGN</sequence>
<comment type="caution">
    <text evidence="2">The sequence shown here is derived from an EMBL/GenBank/DDBJ whole genome shotgun (WGS) entry which is preliminary data.</text>
</comment>
<organism evidence="2 3">
    <name type="scientific">Candidula unifasciata</name>
    <dbReference type="NCBI Taxonomy" id="100452"/>
    <lineage>
        <taxon>Eukaryota</taxon>
        <taxon>Metazoa</taxon>
        <taxon>Spiralia</taxon>
        <taxon>Lophotrochozoa</taxon>
        <taxon>Mollusca</taxon>
        <taxon>Gastropoda</taxon>
        <taxon>Heterobranchia</taxon>
        <taxon>Euthyneura</taxon>
        <taxon>Panpulmonata</taxon>
        <taxon>Eupulmonata</taxon>
        <taxon>Stylommatophora</taxon>
        <taxon>Helicina</taxon>
        <taxon>Helicoidea</taxon>
        <taxon>Geomitridae</taxon>
        <taxon>Candidula</taxon>
    </lineage>
</organism>
<dbReference type="InterPro" id="IPR002110">
    <property type="entry name" value="Ankyrin_rpt"/>
</dbReference>
<dbReference type="PANTHER" id="PTHR44207:SF2">
    <property type="entry name" value="REPEAT PROTEIN, PUTATIVE-RELATED"/>
    <property type="match status" value="1"/>
</dbReference>
<dbReference type="InterPro" id="IPR036770">
    <property type="entry name" value="Ankyrin_rpt-contain_sf"/>
</dbReference>
<protein>
    <submittedName>
        <fullName evidence="2">Uncharacterized protein</fullName>
    </submittedName>
</protein>
<feature type="repeat" description="ANK" evidence="1">
    <location>
        <begin position="98"/>
        <end position="130"/>
    </location>
</feature>
<dbReference type="AlphaFoldDB" id="A0A8S3ZNS0"/>
<dbReference type="PROSITE" id="PS50088">
    <property type="entry name" value="ANK_REPEAT"/>
    <property type="match status" value="2"/>
</dbReference>
<dbReference type="PROSITE" id="PS50297">
    <property type="entry name" value="ANK_REP_REGION"/>
    <property type="match status" value="2"/>
</dbReference>
<keyword evidence="3" id="KW-1185">Reference proteome</keyword>
<feature type="repeat" description="ANK" evidence="1">
    <location>
        <begin position="195"/>
        <end position="227"/>
    </location>
</feature>
<dbReference type="PANTHER" id="PTHR44207">
    <property type="entry name" value="SURFACE ANTIGEN BSPA-LIKE-RELATED"/>
    <property type="match status" value="1"/>
</dbReference>
<gene>
    <name evidence="2" type="ORF">CUNI_LOCUS15048</name>
</gene>
<proteinExistence type="predicted"/>
<dbReference type="Proteomes" id="UP000678393">
    <property type="component" value="Unassembled WGS sequence"/>
</dbReference>
<dbReference type="OrthoDB" id="6072608at2759"/>
<dbReference type="SMART" id="SM00248">
    <property type="entry name" value="ANK"/>
    <property type="match status" value="6"/>
</dbReference>
<accession>A0A8S3ZNS0</accession>
<keyword evidence="1" id="KW-0040">ANK repeat</keyword>
<reference evidence="2" key="1">
    <citation type="submission" date="2021-04" db="EMBL/GenBank/DDBJ databases">
        <authorList>
            <consortium name="Molecular Ecology Group"/>
        </authorList>
    </citation>
    <scope>NUCLEOTIDE SEQUENCE</scope>
</reference>
<dbReference type="EMBL" id="CAJHNH020003524">
    <property type="protein sequence ID" value="CAG5129490.1"/>
    <property type="molecule type" value="Genomic_DNA"/>
</dbReference>
<dbReference type="SUPFAM" id="SSF48403">
    <property type="entry name" value="Ankyrin repeat"/>
    <property type="match status" value="2"/>
</dbReference>
<evidence type="ECO:0000313" key="2">
    <source>
        <dbReference type="EMBL" id="CAG5129490.1"/>
    </source>
</evidence>
<name>A0A8S3ZNS0_9EUPU</name>